<name>A0A5N4DPU0_CAMDR</name>
<keyword evidence="2" id="KW-1133">Transmembrane helix</keyword>
<reference evidence="3 4" key="1">
    <citation type="journal article" date="2019" name="Mol. Ecol. Resour.">
        <title>Improving Illumina assemblies with Hi-C and long reads: an example with the North African dromedary.</title>
        <authorList>
            <person name="Elbers J.P."/>
            <person name="Rogers M.F."/>
            <person name="Perelman P.L."/>
            <person name="Proskuryakova A.A."/>
            <person name="Serdyukova N.A."/>
            <person name="Johnson W.E."/>
            <person name="Horin P."/>
            <person name="Corander J."/>
            <person name="Murphy D."/>
            <person name="Burger P.A."/>
        </authorList>
    </citation>
    <scope>NUCLEOTIDE SEQUENCE [LARGE SCALE GENOMIC DNA]</scope>
    <source>
        <strain evidence="3">Drom800</strain>
        <tissue evidence="3">Blood</tissue>
    </source>
</reference>
<keyword evidence="4" id="KW-1185">Reference proteome</keyword>
<accession>A0A5N4DPU0</accession>
<proteinExistence type="predicted"/>
<evidence type="ECO:0000313" key="4">
    <source>
        <dbReference type="Proteomes" id="UP000299084"/>
    </source>
</evidence>
<dbReference type="Proteomes" id="UP000299084">
    <property type="component" value="Unassembled WGS sequence"/>
</dbReference>
<feature type="region of interest" description="Disordered" evidence="1">
    <location>
        <begin position="1"/>
        <end position="21"/>
    </location>
</feature>
<keyword evidence="2" id="KW-0812">Transmembrane</keyword>
<keyword evidence="2" id="KW-0472">Membrane</keyword>
<evidence type="ECO:0000256" key="1">
    <source>
        <dbReference type="SAM" id="MobiDB-lite"/>
    </source>
</evidence>
<dbReference type="AlphaFoldDB" id="A0A5N4DPU0"/>
<comment type="caution">
    <text evidence="3">The sequence shown here is derived from an EMBL/GenBank/DDBJ whole genome shotgun (WGS) entry which is preliminary data.</text>
</comment>
<sequence length="100" mass="10750">MRQRHTAPSVTKPPGESREETSHAVSFTFNVMVMGVVVMVTVLVVVMMVMIVTVDCVNGDSNDGGDSGVVVVVVIRTATVVAKCFLSFTEFNPCYDTSMS</sequence>
<evidence type="ECO:0000313" key="3">
    <source>
        <dbReference type="EMBL" id="KAB1273182.1"/>
    </source>
</evidence>
<feature type="transmembrane region" description="Helical" evidence="2">
    <location>
        <begin position="27"/>
        <end position="52"/>
    </location>
</feature>
<evidence type="ECO:0008006" key="5">
    <source>
        <dbReference type="Google" id="ProtNLM"/>
    </source>
</evidence>
<gene>
    <name evidence="3" type="ORF">Cadr_000011069</name>
</gene>
<organism evidence="3 4">
    <name type="scientific">Camelus dromedarius</name>
    <name type="common">Dromedary</name>
    <name type="synonym">Arabian camel</name>
    <dbReference type="NCBI Taxonomy" id="9838"/>
    <lineage>
        <taxon>Eukaryota</taxon>
        <taxon>Metazoa</taxon>
        <taxon>Chordata</taxon>
        <taxon>Craniata</taxon>
        <taxon>Vertebrata</taxon>
        <taxon>Euteleostomi</taxon>
        <taxon>Mammalia</taxon>
        <taxon>Eutheria</taxon>
        <taxon>Laurasiatheria</taxon>
        <taxon>Artiodactyla</taxon>
        <taxon>Tylopoda</taxon>
        <taxon>Camelidae</taxon>
        <taxon>Camelus</taxon>
    </lineage>
</organism>
<dbReference type="EMBL" id="JWIN03000009">
    <property type="protein sequence ID" value="KAB1273182.1"/>
    <property type="molecule type" value="Genomic_DNA"/>
</dbReference>
<protein>
    <recommendedName>
        <fullName evidence="5">Transmembrane protein</fullName>
    </recommendedName>
</protein>
<evidence type="ECO:0000256" key="2">
    <source>
        <dbReference type="SAM" id="Phobius"/>
    </source>
</evidence>